<proteinExistence type="predicted"/>
<gene>
    <name evidence="1" type="ORF">BDN72DRAFT_781519</name>
</gene>
<name>A0ACD2ZZ21_9AGAR</name>
<protein>
    <submittedName>
        <fullName evidence="1">Uncharacterized protein</fullName>
    </submittedName>
</protein>
<feature type="non-terminal residue" evidence="1">
    <location>
        <position position="102"/>
    </location>
</feature>
<reference evidence="1 2" key="1">
    <citation type="journal article" date="2019" name="Nat. Ecol. Evol.">
        <title>Megaphylogeny resolves global patterns of mushroom evolution.</title>
        <authorList>
            <person name="Varga T."/>
            <person name="Krizsan K."/>
            <person name="Foldi C."/>
            <person name="Dima B."/>
            <person name="Sanchez-Garcia M."/>
            <person name="Sanchez-Ramirez S."/>
            <person name="Szollosi G.J."/>
            <person name="Szarkandi J.G."/>
            <person name="Papp V."/>
            <person name="Albert L."/>
            <person name="Andreopoulos W."/>
            <person name="Angelini C."/>
            <person name="Antonin V."/>
            <person name="Barry K.W."/>
            <person name="Bougher N.L."/>
            <person name="Buchanan P."/>
            <person name="Buyck B."/>
            <person name="Bense V."/>
            <person name="Catcheside P."/>
            <person name="Chovatia M."/>
            <person name="Cooper J."/>
            <person name="Damon W."/>
            <person name="Desjardin D."/>
            <person name="Finy P."/>
            <person name="Geml J."/>
            <person name="Haridas S."/>
            <person name="Hughes K."/>
            <person name="Justo A."/>
            <person name="Karasinski D."/>
            <person name="Kautmanova I."/>
            <person name="Kiss B."/>
            <person name="Kocsube S."/>
            <person name="Kotiranta H."/>
            <person name="LaButti K.M."/>
            <person name="Lechner B.E."/>
            <person name="Liimatainen K."/>
            <person name="Lipzen A."/>
            <person name="Lukacs Z."/>
            <person name="Mihaltcheva S."/>
            <person name="Morgado L.N."/>
            <person name="Niskanen T."/>
            <person name="Noordeloos M.E."/>
            <person name="Ohm R.A."/>
            <person name="Ortiz-Santana B."/>
            <person name="Ovrebo C."/>
            <person name="Racz N."/>
            <person name="Riley R."/>
            <person name="Savchenko A."/>
            <person name="Shiryaev A."/>
            <person name="Soop K."/>
            <person name="Spirin V."/>
            <person name="Szebenyi C."/>
            <person name="Tomsovsky M."/>
            <person name="Tulloss R.E."/>
            <person name="Uehling J."/>
            <person name="Grigoriev I.V."/>
            <person name="Vagvolgyi C."/>
            <person name="Papp T."/>
            <person name="Martin F.M."/>
            <person name="Miettinen O."/>
            <person name="Hibbett D.S."/>
            <person name="Nagy L.G."/>
        </authorList>
    </citation>
    <scope>NUCLEOTIDE SEQUENCE [LARGE SCALE GENOMIC DNA]</scope>
    <source>
        <strain evidence="1 2">NL-1719</strain>
    </source>
</reference>
<evidence type="ECO:0000313" key="1">
    <source>
        <dbReference type="EMBL" id="TFK58838.1"/>
    </source>
</evidence>
<evidence type="ECO:0000313" key="2">
    <source>
        <dbReference type="Proteomes" id="UP000308600"/>
    </source>
</evidence>
<dbReference type="Proteomes" id="UP000308600">
    <property type="component" value="Unassembled WGS sequence"/>
</dbReference>
<dbReference type="EMBL" id="ML209175">
    <property type="protein sequence ID" value="TFK58838.1"/>
    <property type="molecule type" value="Genomic_DNA"/>
</dbReference>
<sequence length="102" mass="11624">MALGDTFAKLWRDTAFRDRIHAVIVDEAHCIAEWGDSFRTQYQGLSQLRNFIGQEVPVVACTASCPTDTFNTIWASLSFGYRPFWGLDVGCTRENLTYIVRK</sequence>
<organism evidence="1 2">
    <name type="scientific">Pluteus cervinus</name>
    <dbReference type="NCBI Taxonomy" id="181527"/>
    <lineage>
        <taxon>Eukaryota</taxon>
        <taxon>Fungi</taxon>
        <taxon>Dikarya</taxon>
        <taxon>Basidiomycota</taxon>
        <taxon>Agaricomycotina</taxon>
        <taxon>Agaricomycetes</taxon>
        <taxon>Agaricomycetidae</taxon>
        <taxon>Agaricales</taxon>
        <taxon>Pluteineae</taxon>
        <taxon>Pluteaceae</taxon>
        <taxon>Pluteus</taxon>
    </lineage>
</organism>
<accession>A0ACD2ZZ21</accession>
<keyword evidence="2" id="KW-1185">Reference proteome</keyword>